<comment type="cofactor">
    <cofactor evidence="2">
        <name>pyridoxal 5'-phosphate</name>
        <dbReference type="ChEBI" id="CHEBI:597326"/>
    </cofactor>
</comment>
<dbReference type="InterPro" id="IPR050147">
    <property type="entry name" value="Ser/Thr_Dehydratase"/>
</dbReference>
<dbReference type="PANTHER" id="PTHR48078">
    <property type="entry name" value="THREONINE DEHYDRATASE, MITOCHONDRIAL-RELATED"/>
    <property type="match status" value="1"/>
</dbReference>
<dbReference type="SUPFAM" id="SSF53686">
    <property type="entry name" value="Tryptophan synthase beta subunit-like PLP-dependent enzymes"/>
    <property type="match status" value="1"/>
</dbReference>
<organism evidence="10 11">
    <name type="scientific">Acidaminococcus fermentans</name>
    <dbReference type="NCBI Taxonomy" id="905"/>
    <lineage>
        <taxon>Bacteria</taxon>
        <taxon>Bacillati</taxon>
        <taxon>Bacillota</taxon>
        <taxon>Negativicutes</taxon>
        <taxon>Acidaminococcales</taxon>
        <taxon>Acidaminococcaceae</taxon>
        <taxon>Acidaminococcus</taxon>
    </lineage>
</organism>
<dbReference type="EC" id="4.3.1.19" evidence="4"/>
<evidence type="ECO:0000256" key="6">
    <source>
        <dbReference type="ARBA" id="ARBA00023239"/>
    </source>
</evidence>
<sequence>MMLTLESIFQAQNRLRPYVLHTPLLRLPSLDALLGCQVYVKAECMQLTHSFKIRGALNRILQLTPEERAKGVVTASSGNHGRGVAYGAKMLGIQATVVIPEHAPAIKIQAVRDLGANVILCEKSQRFAIAERMRDEQGLCYVPPFNDYDVMAGQGTIALEIFEDLPDPDGVVVPLGGGGLTSGIATAVKGIRPETRVVACEPDRIPRFTVSLKEGRPIEVPQADTIADGVATLCPGDKTFPLVRDKVDQVIDVPEDALLPAMKLLLTEGKVLAEPSSTIGLAAIQSGKLAFKPEDKVVFILSGGNVDFSLVQGL</sequence>
<dbReference type="GO" id="GO:0009097">
    <property type="term" value="P:isoleucine biosynthetic process"/>
    <property type="evidence" value="ECO:0007669"/>
    <property type="project" value="TreeGrafter"/>
</dbReference>
<dbReference type="FunFam" id="3.40.50.1100:FF:000007">
    <property type="entry name" value="L-threonine dehydratase catabolic TdcB"/>
    <property type="match status" value="1"/>
</dbReference>
<dbReference type="GO" id="GO:0003941">
    <property type="term" value="F:L-serine ammonia-lyase activity"/>
    <property type="evidence" value="ECO:0007669"/>
    <property type="project" value="TreeGrafter"/>
</dbReference>
<dbReference type="Pfam" id="PF00291">
    <property type="entry name" value="PALP"/>
    <property type="match status" value="1"/>
</dbReference>
<evidence type="ECO:0000256" key="5">
    <source>
        <dbReference type="ARBA" id="ARBA00022898"/>
    </source>
</evidence>
<name>A0A6N7VY43_ACIFE</name>
<comment type="catalytic activity">
    <reaction evidence="1">
        <text>L-threonine = 2-oxobutanoate + NH4(+)</text>
        <dbReference type="Rhea" id="RHEA:22108"/>
        <dbReference type="ChEBI" id="CHEBI:16763"/>
        <dbReference type="ChEBI" id="CHEBI:28938"/>
        <dbReference type="ChEBI" id="CHEBI:57926"/>
        <dbReference type="EC" id="4.3.1.19"/>
    </reaction>
</comment>
<dbReference type="GO" id="GO:0006565">
    <property type="term" value="P:L-serine catabolic process"/>
    <property type="evidence" value="ECO:0007669"/>
    <property type="project" value="TreeGrafter"/>
</dbReference>
<evidence type="ECO:0000313" key="11">
    <source>
        <dbReference type="Proteomes" id="UP000441455"/>
    </source>
</evidence>
<evidence type="ECO:0000313" key="10">
    <source>
        <dbReference type="EMBL" id="MSS82021.1"/>
    </source>
</evidence>
<dbReference type="GO" id="GO:0030170">
    <property type="term" value="F:pyridoxal phosphate binding"/>
    <property type="evidence" value="ECO:0007669"/>
    <property type="project" value="InterPro"/>
</dbReference>
<dbReference type="CDD" id="cd01562">
    <property type="entry name" value="Thr-dehyd"/>
    <property type="match status" value="1"/>
</dbReference>
<evidence type="ECO:0000256" key="8">
    <source>
        <dbReference type="ARBA" id="ARBA00031427"/>
    </source>
</evidence>
<comment type="function">
    <text evidence="7">Catalyzes the anaerobic formation of alpha-ketobutyrate and ammonia from threonine in a two-step reaction. The first step involved a dehydration of threonine and a production of enamine intermediates (aminocrotonate), which tautomerizes to its imine form (iminobutyrate). Both intermediates are unstable and short-lived. The second step is the nonenzymatic hydrolysis of the enamine/imine intermediates to form 2-ketobutyrate and free ammonia. In the low water environment of the cell, the second step is accelerated by RidA.</text>
</comment>
<dbReference type="AlphaFoldDB" id="A0A6N7VY43"/>
<comment type="caution">
    <text evidence="10">The sequence shown here is derived from an EMBL/GenBank/DDBJ whole genome shotgun (WGS) entry which is preliminary data.</text>
</comment>
<evidence type="ECO:0000259" key="9">
    <source>
        <dbReference type="Pfam" id="PF00291"/>
    </source>
</evidence>
<dbReference type="PANTHER" id="PTHR48078:SF6">
    <property type="entry name" value="L-THREONINE DEHYDRATASE CATABOLIC TDCB"/>
    <property type="match status" value="1"/>
</dbReference>
<dbReference type="FunFam" id="3.40.50.1100:FF:000005">
    <property type="entry name" value="Threonine dehydratase catabolic"/>
    <property type="match status" value="1"/>
</dbReference>
<evidence type="ECO:0000256" key="7">
    <source>
        <dbReference type="ARBA" id="ARBA00025527"/>
    </source>
</evidence>
<dbReference type="Proteomes" id="UP000441455">
    <property type="component" value="Unassembled WGS sequence"/>
</dbReference>
<proteinExistence type="inferred from homology"/>
<evidence type="ECO:0000256" key="4">
    <source>
        <dbReference type="ARBA" id="ARBA00012096"/>
    </source>
</evidence>
<dbReference type="InterPro" id="IPR000634">
    <property type="entry name" value="Ser/Thr_deHydtase_PyrdxlP-BS"/>
</dbReference>
<reference evidence="10 11" key="1">
    <citation type="submission" date="2019-08" db="EMBL/GenBank/DDBJ databases">
        <title>In-depth cultivation of the pig gut microbiome towards novel bacterial diversity and tailored functional studies.</title>
        <authorList>
            <person name="Wylensek D."/>
            <person name="Hitch T.C.A."/>
            <person name="Clavel T."/>
        </authorList>
    </citation>
    <scope>NUCLEOTIDE SEQUENCE [LARGE SCALE GENOMIC DNA]</scope>
    <source>
        <strain evidence="10 11">WCA-389-WT-5B</strain>
    </source>
</reference>
<keyword evidence="6" id="KW-0456">Lyase</keyword>
<keyword evidence="5" id="KW-0663">Pyridoxal phosphate</keyword>
<evidence type="ECO:0000256" key="1">
    <source>
        <dbReference type="ARBA" id="ARBA00001274"/>
    </source>
</evidence>
<protein>
    <recommendedName>
        <fullName evidence="4">threonine ammonia-lyase</fullName>
        <ecNumber evidence="4">4.3.1.19</ecNumber>
    </recommendedName>
    <alternativeName>
        <fullName evidence="8">Threonine deaminase</fullName>
    </alternativeName>
</protein>
<dbReference type="Gene3D" id="3.40.50.1100">
    <property type="match status" value="2"/>
</dbReference>
<dbReference type="GO" id="GO:0016846">
    <property type="term" value="F:carbon-sulfur lyase activity"/>
    <property type="evidence" value="ECO:0007669"/>
    <property type="project" value="UniProtKB-ARBA"/>
</dbReference>
<feature type="domain" description="Tryptophan synthase beta chain-like PALP" evidence="9">
    <location>
        <begin position="17"/>
        <end position="303"/>
    </location>
</feature>
<comment type="similarity">
    <text evidence="3">Belongs to the serine/threonine dehydratase family.</text>
</comment>
<dbReference type="PROSITE" id="PS00165">
    <property type="entry name" value="DEHYDRATASE_SER_THR"/>
    <property type="match status" value="1"/>
</dbReference>
<evidence type="ECO:0000256" key="3">
    <source>
        <dbReference type="ARBA" id="ARBA00010869"/>
    </source>
</evidence>
<dbReference type="GO" id="GO:0004794">
    <property type="term" value="F:threonine deaminase activity"/>
    <property type="evidence" value="ECO:0007669"/>
    <property type="project" value="UniProtKB-EC"/>
</dbReference>
<accession>A0A6N7VY43</accession>
<gene>
    <name evidence="10" type="ORF">FX155_05355</name>
</gene>
<evidence type="ECO:0000256" key="2">
    <source>
        <dbReference type="ARBA" id="ARBA00001933"/>
    </source>
</evidence>
<dbReference type="EMBL" id="VULN01000006">
    <property type="protein sequence ID" value="MSS82021.1"/>
    <property type="molecule type" value="Genomic_DNA"/>
</dbReference>
<dbReference type="InterPro" id="IPR001926">
    <property type="entry name" value="TrpB-like_PALP"/>
</dbReference>
<dbReference type="GO" id="GO:0006567">
    <property type="term" value="P:L-threonine catabolic process"/>
    <property type="evidence" value="ECO:0007669"/>
    <property type="project" value="TreeGrafter"/>
</dbReference>
<dbReference type="InterPro" id="IPR036052">
    <property type="entry name" value="TrpB-like_PALP_sf"/>
</dbReference>